<accession>A0A8H3VVK0</accession>
<evidence type="ECO:0000313" key="1">
    <source>
        <dbReference type="EMBL" id="KAF0317281.1"/>
    </source>
</evidence>
<comment type="caution">
    <text evidence="1">The sequence shown here is derived from an EMBL/GenBank/DDBJ whole genome shotgun (WGS) entry which is preliminary data.</text>
</comment>
<proteinExistence type="predicted"/>
<evidence type="ECO:0000313" key="2">
    <source>
        <dbReference type="Proteomes" id="UP000434172"/>
    </source>
</evidence>
<reference evidence="1 2" key="1">
    <citation type="submission" date="2019-12" db="EMBL/GenBank/DDBJ databases">
        <title>A genome sequence resource for the geographically widespread anthracnose pathogen Colletotrichum asianum.</title>
        <authorList>
            <person name="Meng Y."/>
        </authorList>
    </citation>
    <scope>NUCLEOTIDE SEQUENCE [LARGE SCALE GENOMIC DNA]</scope>
    <source>
        <strain evidence="1 2">ICMP 18580</strain>
    </source>
</reference>
<dbReference type="Proteomes" id="UP000434172">
    <property type="component" value="Unassembled WGS sequence"/>
</dbReference>
<dbReference type="AlphaFoldDB" id="A0A8H3VVK0"/>
<dbReference type="EMBL" id="WOWK01000134">
    <property type="protein sequence ID" value="KAF0317281.1"/>
    <property type="molecule type" value="Genomic_DNA"/>
</dbReference>
<protein>
    <submittedName>
        <fullName evidence="1">Uncharacterized protein</fullName>
    </submittedName>
</protein>
<gene>
    <name evidence="1" type="ORF">GQ607_015497</name>
</gene>
<keyword evidence="2" id="KW-1185">Reference proteome</keyword>
<organism evidence="1 2">
    <name type="scientific">Colletotrichum asianum</name>
    <dbReference type="NCBI Taxonomy" id="702518"/>
    <lineage>
        <taxon>Eukaryota</taxon>
        <taxon>Fungi</taxon>
        <taxon>Dikarya</taxon>
        <taxon>Ascomycota</taxon>
        <taxon>Pezizomycotina</taxon>
        <taxon>Sordariomycetes</taxon>
        <taxon>Hypocreomycetidae</taxon>
        <taxon>Glomerellales</taxon>
        <taxon>Glomerellaceae</taxon>
        <taxon>Colletotrichum</taxon>
        <taxon>Colletotrichum gloeosporioides species complex</taxon>
    </lineage>
</organism>
<sequence>MPPALAALGSPGPLISAEEI</sequence>
<name>A0A8H3VVK0_9PEZI</name>